<protein>
    <submittedName>
        <fullName evidence="2">Unannotated protein</fullName>
    </submittedName>
</protein>
<feature type="transmembrane region" description="Helical" evidence="1">
    <location>
        <begin position="6"/>
        <end position="26"/>
    </location>
</feature>
<sequence length="120" mass="13002">MIDWLYVAQLWISVSAGVLALAFGLAKRKPSAITIGALAIVQFGLLIQLVASIILVILGERAKQDTVEFFAYLIVALMIPLAAAFWALIERTRWSTLVLGAGSLTVAVMLVRMSQIWSGV</sequence>
<organism evidence="2">
    <name type="scientific">freshwater metagenome</name>
    <dbReference type="NCBI Taxonomy" id="449393"/>
    <lineage>
        <taxon>unclassified sequences</taxon>
        <taxon>metagenomes</taxon>
        <taxon>ecological metagenomes</taxon>
    </lineage>
</organism>
<gene>
    <name evidence="2" type="ORF">UFOPK1909_00603</name>
</gene>
<keyword evidence="1" id="KW-0812">Transmembrane</keyword>
<reference evidence="2" key="1">
    <citation type="submission" date="2020-05" db="EMBL/GenBank/DDBJ databases">
        <authorList>
            <person name="Chiriac C."/>
            <person name="Salcher M."/>
            <person name="Ghai R."/>
            <person name="Kavagutti S V."/>
        </authorList>
    </citation>
    <scope>NUCLEOTIDE SEQUENCE</scope>
</reference>
<dbReference type="EMBL" id="CAEZVD010000051">
    <property type="protein sequence ID" value="CAB4621664.1"/>
    <property type="molecule type" value="Genomic_DNA"/>
</dbReference>
<name>A0A6J6IDB8_9ZZZZ</name>
<keyword evidence="1" id="KW-1133">Transmembrane helix</keyword>
<proteinExistence type="predicted"/>
<evidence type="ECO:0000256" key="1">
    <source>
        <dbReference type="SAM" id="Phobius"/>
    </source>
</evidence>
<evidence type="ECO:0000313" key="2">
    <source>
        <dbReference type="EMBL" id="CAB4621664.1"/>
    </source>
</evidence>
<accession>A0A6J6IDB8</accession>
<feature type="transmembrane region" description="Helical" evidence="1">
    <location>
        <begin position="33"/>
        <end position="57"/>
    </location>
</feature>
<keyword evidence="1" id="KW-0472">Membrane</keyword>
<dbReference type="AlphaFoldDB" id="A0A6J6IDB8"/>
<feature type="transmembrane region" description="Helical" evidence="1">
    <location>
        <begin position="69"/>
        <end position="89"/>
    </location>
</feature>
<feature type="transmembrane region" description="Helical" evidence="1">
    <location>
        <begin position="96"/>
        <end position="117"/>
    </location>
</feature>